<evidence type="ECO:0000259" key="17">
    <source>
        <dbReference type="PROSITE" id="PS51747"/>
    </source>
</evidence>
<sequence length="356" mass="39588">MESSYSVDEFYMRRALQLAKNGAGTVSPNPMVGAVIVSDGKIIGEGYHRKYGEAHAEVNAVNSVKDRRLLKNSTIYVTLEPCAHFGKTPPCCDLIIDCGIPRVVVGCEDPFAKVSGRGIGRMIEAGIDVTTGVLEKECRFLNRRFITCHTEKRPYVQLKWCESLDGFIAKRVNGKPVRTSLSSAEALAWIHAERTLFDAILVGTDTVIVDNPSLTTRFFYGKSPVRCTIDRRDRIPQECNIFSPEGRCIVFAGKEYSPGRNAEIVITDFSKDAIPQIMQGLYDRGITSVIVEGGLHTLQKFIDSGLWDEVRREIAPIKLFDGVKSPCFKHGFDISYKIGGSTVFYSYSNALCPYPY</sequence>
<dbReference type="EC" id="1.1.1.193" evidence="13"/>
<dbReference type="FunFam" id="3.40.140.10:FF:000025">
    <property type="entry name" value="Riboflavin biosynthesis protein RibD"/>
    <property type="match status" value="1"/>
</dbReference>
<dbReference type="GO" id="GO:0008270">
    <property type="term" value="F:zinc ion binding"/>
    <property type="evidence" value="ECO:0007669"/>
    <property type="project" value="InterPro"/>
</dbReference>
<dbReference type="CDD" id="cd01284">
    <property type="entry name" value="Riboflavin_deaminase-reductase"/>
    <property type="match status" value="1"/>
</dbReference>
<keyword evidence="7 13" id="KW-0479">Metal-binding</keyword>
<evidence type="ECO:0000256" key="11">
    <source>
        <dbReference type="ARBA" id="ARBA00023002"/>
    </source>
</evidence>
<keyword evidence="12" id="KW-0511">Multifunctional enzyme</keyword>
<keyword evidence="8 13" id="KW-0378">Hydrolase</keyword>
<organism evidence="18 19">
    <name type="scientific">Candidatus Caccoplasma merdipullorum</name>
    <dbReference type="NCBI Taxonomy" id="2840718"/>
    <lineage>
        <taxon>Bacteria</taxon>
        <taxon>Pseudomonadati</taxon>
        <taxon>Bacteroidota</taxon>
        <taxon>Bacteroidia</taxon>
        <taxon>Bacteroidales</taxon>
        <taxon>Bacteroidaceae</taxon>
        <taxon>Bacteroidaceae incertae sedis</taxon>
        <taxon>Candidatus Caccoplasma</taxon>
    </lineage>
</organism>
<dbReference type="SUPFAM" id="SSF53597">
    <property type="entry name" value="Dihydrofolate reductase-like"/>
    <property type="match status" value="1"/>
</dbReference>
<reference evidence="18" key="2">
    <citation type="journal article" date="2021" name="PeerJ">
        <title>Extensive microbial diversity within the chicken gut microbiome revealed by metagenomics and culture.</title>
        <authorList>
            <person name="Gilroy R."/>
            <person name="Ravi A."/>
            <person name="Getino M."/>
            <person name="Pursley I."/>
            <person name="Horton D.L."/>
            <person name="Alikhan N.F."/>
            <person name="Baker D."/>
            <person name="Gharbi K."/>
            <person name="Hall N."/>
            <person name="Watson M."/>
            <person name="Adriaenssens E.M."/>
            <person name="Foster-Nyarko E."/>
            <person name="Jarju S."/>
            <person name="Secka A."/>
            <person name="Antonio M."/>
            <person name="Oren A."/>
            <person name="Chaudhuri R.R."/>
            <person name="La Ragione R."/>
            <person name="Hildebrand F."/>
            <person name="Pallen M.J."/>
        </authorList>
    </citation>
    <scope>NUCLEOTIDE SEQUENCE</scope>
    <source>
        <strain evidence="18">G3-4614</strain>
    </source>
</reference>
<dbReference type="EMBL" id="JADIMW010000063">
    <property type="protein sequence ID" value="MBO8438368.1"/>
    <property type="molecule type" value="Genomic_DNA"/>
</dbReference>
<dbReference type="Pfam" id="PF01872">
    <property type="entry name" value="RibD_C"/>
    <property type="match status" value="1"/>
</dbReference>
<dbReference type="Gene3D" id="3.40.140.10">
    <property type="entry name" value="Cytidine Deaminase, domain 2"/>
    <property type="match status" value="1"/>
</dbReference>
<comment type="pathway">
    <text evidence="2 13">Cofactor biosynthesis; riboflavin biosynthesis; 5-amino-6-(D-ribitylamino)uracil from GTP: step 2/4.</text>
</comment>
<protein>
    <recommendedName>
        <fullName evidence="13">Riboflavin biosynthesis protein RibD</fullName>
    </recommendedName>
    <domain>
        <recommendedName>
            <fullName evidence="13">Diaminohydroxyphosphoribosylaminopyrimidine deaminase</fullName>
            <shortName evidence="13">DRAP deaminase</shortName>
            <ecNumber evidence="13">3.5.4.26</ecNumber>
        </recommendedName>
        <alternativeName>
            <fullName evidence="13">Riboflavin-specific deaminase</fullName>
        </alternativeName>
    </domain>
    <domain>
        <recommendedName>
            <fullName evidence="13">5-amino-6-(5-phosphoribosylamino)uracil reductase</fullName>
            <ecNumber evidence="13">1.1.1.193</ecNumber>
        </recommendedName>
        <alternativeName>
            <fullName evidence="13">HTP reductase</fullName>
        </alternativeName>
    </domain>
</protein>
<evidence type="ECO:0000256" key="4">
    <source>
        <dbReference type="ARBA" id="ARBA00005259"/>
    </source>
</evidence>
<comment type="similarity">
    <text evidence="5 13">In the C-terminal section; belongs to the HTP reductase family.</text>
</comment>
<reference evidence="18" key="1">
    <citation type="submission" date="2020-10" db="EMBL/GenBank/DDBJ databases">
        <authorList>
            <person name="Gilroy R."/>
        </authorList>
    </citation>
    <scope>NUCLEOTIDE SEQUENCE</scope>
    <source>
        <strain evidence="18">G3-4614</strain>
    </source>
</reference>
<dbReference type="InterPro" id="IPR050765">
    <property type="entry name" value="Riboflavin_Biosynth_HTPR"/>
</dbReference>
<comment type="catalytic activity">
    <reaction evidence="13">
        <text>2,5-diamino-6-hydroxy-4-(5-phosphoribosylamino)-pyrimidine + H2O + H(+) = 5-amino-6-(5-phospho-D-ribosylamino)uracil + NH4(+)</text>
        <dbReference type="Rhea" id="RHEA:21868"/>
        <dbReference type="ChEBI" id="CHEBI:15377"/>
        <dbReference type="ChEBI" id="CHEBI:15378"/>
        <dbReference type="ChEBI" id="CHEBI:28938"/>
        <dbReference type="ChEBI" id="CHEBI:58453"/>
        <dbReference type="ChEBI" id="CHEBI:58614"/>
        <dbReference type="EC" id="3.5.4.26"/>
    </reaction>
</comment>
<dbReference type="InterPro" id="IPR024072">
    <property type="entry name" value="DHFR-like_dom_sf"/>
</dbReference>
<evidence type="ECO:0000256" key="16">
    <source>
        <dbReference type="PIRSR" id="PIRSR006769-3"/>
    </source>
</evidence>
<dbReference type="Gene3D" id="3.40.430.10">
    <property type="entry name" value="Dihydrofolate Reductase, subunit A"/>
    <property type="match status" value="1"/>
</dbReference>
<feature type="binding site" evidence="15">
    <location>
        <position position="194"/>
    </location>
    <ligand>
        <name>substrate</name>
    </ligand>
</feature>
<comment type="function">
    <text evidence="1 13">Converts 2,5-diamino-6-(ribosylamino)-4(3h)-pyrimidinone 5'-phosphate into 5-amino-6-(ribosylamino)-2,4(1h,3h)-pyrimidinedione 5'-phosphate.</text>
</comment>
<evidence type="ECO:0000256" key="10">
    <source>
        <dbReference type="ARBA" id="ARBA00022857"/>
    </source>
</evidence>
<dbReference type="SUPFAM" id="SSF53927">
    <property type="entry name" value="Cytidine deaminase-like"/>
    <property type="match status" value="1"/>
</dbReference>
<evidence type="ECO:0000256" key="8">
    <source>
        <dbReference type="ARBA" id="ARBA00022801"/>
    </source>
</evidence>
<feature type="binding site" evidence="16">
    <location>
        <position position="91"/>
    </location>
    <ligand>
        <name>Zn(2+)</name>
        <dbReference type="ChEBI" id="CHEBI:29105"/>
        <note>catalytic</note>
    </ligand>
</feature>
<dbReference type="EC" id="3.5.4.26" evidence="13"/>
<feature type="binding site" evidence="16">
    <location>
        <position position="55"/>
    </location>
    <ligand>
        <name>Zn(2+)</name>
        <dbReference type="ChEBI" id="CHEBI:29105"/>
        <note>catalytic</note>
    </ligand>
</feature>
<dbReference type="InterPro" id="IPR002734">
    <property type="entry name" value="RibDG_C"/>
</dbReference>
<evidence type="ECO:0000256" key="2">
    <source>
        <dbReference type="ARBA" id="ARBA00004882"/>
    </source>
</evidence>
<dbReference type="PROSITE" id="PS51747">
    <property type="entry name" value="CYT_DCMP_DEAMINASES_2"/>
    <property type="match status" value="1"/>
</dbReference>
<evidence type="ECO:0000256" key="13">
    <source>
        <dbReference type="PIRNR" id="PIRNR006769"/>
    </source>
</evidence>
<evidence type="ECO:0000256" key="5">
    <source>
        <dbReference type="ARBA" id="ARBA00007417"/>
    </source>
</evidence>
<evidence type="ECO:0000256" key="7">
    <source>
        <dbReference type="ARBA" id="ARBA00022723"/>
    </source>
</evidence>
<dbReference type="PIRSF" id="PIRSF006769">
    <property type="entry name" value="RibD"/>
    <property type="match status" value="1"/>
</dbReference>
<feature type="binding site" evidence="15">
    <location>
        <position position="210"/>
    </location>
    <ligand>
        <name>NADP(+)</name>
        <dbReference type="ChEBI" id="CHEBI:58349"/>
    </ligand>
</feature>
<keyword evidence="6 13" id="KW-0686">Riboflavin biosynthesis</keyword>
<dbReference type="Proteomes" id="UP000823636">
    <property type="component" value="Unassembled WGS sequence"/>
</dbReference>
<dbReference type="AlphaFoldDB" id="A0A9D9H826"/>
<dbReference type="PROSITE" id="PS00903">
    <property type="entry name" value="CYT_DCMP_DEAMINASES_1"/>
    <property type="match status" value="1"/>
</dbReference>
<evidence type="ECO:0000256" key="9">
    <source>
        <dbReference type="ARBA" id="ARBA00022833"/>
    </source>
</evidence>
<comment type="catalytic activity">
    <reaction evidence="13">
        <text>5-amino-6-(5-phospho-D-ribitylamino)uracil + NADP(+) = 5-amino-6-(5-phospho-D-ribosylamino)uracil + NADPH + H(+)</text>
        <dbReference type="Rhea" id="RHEA:17845"/>
        <dbReference type="ChEBI" id="CHEBI:15378"/>
        <dbReference type="ChEBI" id="CHEBI:57783"/>
        <dbReference type="ChEBI" id="CHEBI:58349"/>
        <dbReference type="ChEBI" id="CHEBI:58421"/>
        <dbReference type="ChEBI" id="CHEBI:58453"/>
        <dbReference type="EC" id="1.1.1.193"/>
    </reaction>
</comment>
<feature type="binding site" evidence="16">
    <location>
        <position position="82"/>
    </location>
    <ligand>
        <name>Zn(2+)</name>
        <dbReference type="ChEBI" id="CHEBI:29105"/>
        <note>catalytic</note>
    </ligand>
</feature>
<evidence type="ECO:0000256" key="3">
    <source>
        <dbReference type="ARBA" id="ARBA00004910"/>
    </source>
</evidence>
<dbReference type="InterPro" id="IPR004794">
    <property type="entry name" value="Eubact_RibD"/>
</dbReference>
<dbReference type="PANTHER" id="PTHR38011:SF7">
    <property type="entry name" value="2,5-DIAMINO-6-RIBOSYLAMINO-4(3H)-PYRIMIDINONE 5'-PHOSPHATE REDUCTASE"/>
    <property type="match status" value="1"/>
</dbReference>
<dbReference type="GO" id="GO:0009231">
    <property type="term" value="P:riboflavin biosynthetic process"/>
    <property type="evidence" value="ECO:0007669"/>
    <property type="project" value="UniProtKB-KW"/>
</dbReference>
<dbReference type="GO" id="GO:0008835">
    <property type="term" value="F:diaminohydroxyphosphoribosylaminopyrimidine deaminase activity"/>
    <property type="evidence" value="ECO:0007669"/>
    <property type="project" value="UniProtKB-EC"/>
</dbReference>
<dbReference type="InterPro" id="IPR002125">
    <property type="entry name" value="CMP_dCMP_dom"/>
</dbReference>
<keyword evidence="11 13" id="KW-0560">Oxidoreductase</keyword>
<evidence type="ECO:0000313" key="18">
    <source>
        <dbReference type="EMBL" id="MBO8438368.1"/>
    </source>
</evidence>
<name>A0A9D9H826_9BACT</name>
<keyword evidence="10 13" id="KW-0521">NADP</keyword>
<feature type="binding site" evidence="15">
    <location>
        <position position="214"/>
    </location>
    <ligand>
        <name>substrate</name>
    </ligand>
</feature>
<evidence type="ECO:0000313" key="19">
    <source>
        <dbReference type="Proteomes" id="UP000823636"/>
    </source>
</evidence>
<dbReference type="Pfam" id="PF00383">
    <property type="entry name" value="dCMP_cyt_deam_1"/>
    <property type="match status" value="1"/>
</dbReference>
<feature type="binding site" evidence="15">
    <location>
        <position position="292"/>
    </location>
    <ligand>
        <name>substrate</name>
    </ligand>
</feature>
<dbReference type="GO" id="GO:0008703">
    <property type="term" value="F:5-amino-6-(5-phosphoribosylamino)uracil reductase activity"/>
    <property type="evidence" value="ECO:0007669"/>
    <property type="project" value="UniProtKB-EC"/>
</dbReference>
<comment type="caution">
    <text evidence="18">The sequence shown here is derived from an EMBL/GenBank/DDBJ whole genome shotgun (WGS) entry which is preliminary data.</text>
</comment>
<evidence type="ECO:0000256" key="6">
    <source>
        <dbReference type="ARBA" id="ARBA00022619"/>
    </source>
</evidence>
<evidence type="ECO:0000256" key="14">
    <source>
        <dbReference type="PIRSR" id="PIRSR006769-1"/>
    </source>
</evidence>
<feature type="domain" description="CMP/dCMP-type deaminase" evidence="17">
    <location>
        <begin position="6"/>
        <end position="130"/>
    </location>
</feature>
<keyword evidence="9 13" id="KW-0862">Zinc</keyword>
<dbReference type="PANTHER" id="PTHR38011">
    <property type="entry name" value="DIHYDROFOLATE REDUCTASE FAMILY PROTEIN (AFU_ORTHOLOGUE AFUA_8G06820)"/>
    <property type="match status" value="1"/>
</dbReference>
<gene>
    <name evidence="18" type="primary">ribD</name>
    <name evidence="18" type="ORF">IAC54_05655</name>
</gene>
<comment type="pathway">
    <text evidence="3 13">Cofactor biosynthesis; riboflavin biosynthesis; 5-amino-6-(D-ribitylamino)uracil from GTP: step 3/4.</text>
</comment>
<comment type="cofactor">
    <cofactor evidence="13 16">
        <name>Zn(2+)</name>
        <dbReference type="ChEBI" id="CHEBI:29105"/>
    </cofactor>
    <text evidence="13 16">Binds 1 zinc ion.</text>
</comment>
<dbReference type="InterPro" id="IPR016192">
    <property type="entry name" value="APOBEC/CMP_deaminase_Zn-bd"/>
</dbReference>
<comment type="similarity">
    <text evidence="4 13">In the N-terminal section; belongs to the cytidine and deoxycytidylate deaminase family.</text>
</comment>
<dbReference type="NCBIfam" id="TIGR00326">
    <property type="entry name" value="eubact_ribD"/>
    <property type="match status" value="1"/>
</dbReference>
<dbReference type="InterPro" id="IPR016193">
    <property type="entry name" value="Cytidine_deaminase-like"/>
</dbReference>
<feature type="binding site" evidence="15">
    <location>
        <position position="206"/>
    </location>
    <ligand>
        <name>substrate</name>
    </ligand>
</feature>
<feature type="binding site" evidence="15">
    <location>
        <position position="217"/>
    </location>
    <ligand>
        <name>substrate</name>
    </ligand>
</feature>
<evidence type="ECO:0000256" key="15">
    <source>
        <dbReference type="PIRSR" id="PIRSR006769-2"/>
    </source>
</evidence>
<evidence type="ECO:0000256" key="1">
    <source>
        <dbReference type="ARBA" id="ARBA00002151"/>
    </source>
</evidence>
<evidence type="ECO:0000256" key="12">
    <source>
        <dbReference type="ARBA" id="ARBA00023268"/>
    </source>
</evidence>
<feature type="active site" description="Proton donor" evidence="14">
    <location>
        <position position="57"/>
    </location>
</feature>
<proteinExistence type="inferred from homology"/>
<accession>A0A9D9H826</accession>